<keyword evidence="3" id="KW-1185">Reference proteome</keyword>
<proteinExistence type="predicted"/>
<dbReference type="Proteomes" id="UP001443914">
    <property type="component" value="Unassembled WGS sequence"/>
</dbReference>
<comment type="caution">
    <text evidence="2">The sequence shown here is derived from an EMBL/GenBank/DDBJ whole genome shotgun (WGS) entry which is preliminary data.</text>
</comment>
<protein>
    <submittedName>
        <fullName evidence="2">Uncharacterized protein</fullName>
    </submittedName>
</protein>
<sequence length="101" mass="11758">MIWASSMYYNARGKPVKVSLQILARQIHQHDVICSRESVRSEHSGYSRNDSKQDSRSERTTGSSRHEYMMVKAVRNMDNTTNILSYDQVIHQKLQKTLDEV</sequence>
<accession>A0AAW1GZC6</accession>
<dbReference type="EMBL" id="JBDFQZ010000013">
    <property type="protein sequence ID" value="KAK9668886.1"/>
    <property type="molecule type" value="Genomic_DNA"/>
</dbReference>
<name>A0AAW1GZC6_SAPOF</name>
<reference evidence="2" key="1">
    <citation type="submission" date="2024-03" db="EMBL/GenBank/DDBJ databases">
        <title>WGS assembly of Saponaria officinalis var. Norfolk2.</title>
        <authorList>
            <person name="Jenkins J."/>
            <person name="Shu S."/>
            <person name="Grimwood J."/>
            <person name="Barry K."/>
            <person name="Goodstein D."/>
            <person name="Schmutz J."/>
            <person name="Leebens-Mack J."/>
            <person name="Osbourn A."/>
        </authorList>
    </citation>
    <scope>NUCLEOTIDE SEQUENCE [LARGE SCALE GENOMIC DNA]</scope>
    <source>
        <strain evidence="2">JIC</strain>
    </source>
</reference>
<organism evidence="2 3">
    <name type="scientific">Saponaria officinalis</name>
    <name type="common">Common soapwort</name>
    <name type="synonym">Lychnis saponaria</name>
    <dbReference type="NCBI Taxonomy" id="3572"/>
    <lineage>
        <taxon>Eukaryota</taxon>
        <taxon>Viridiplantae</taxon>
        <taxon>Streptophyta</taxon>
        <taxon>Embryophyta</taxon>
        <taxon>Tracheophyta</taxon>
        <taxon>Spermatophyta</taxon>
        <taxon>Magnoliopsida</taxon>
        <taxon>eudicotyledons</taxon>
        <taxon>Gunneridae</taxon>
        <taxon>Pentapetalae</taxon>
        <taxon>Caryophyllales</taxon>
        <taxon>Caryophyllaceae</taxon>
        <taxon>Caryophylleae</taxon>
        <taxon>Saponaria</taxon>
    </lineage>
</organism>
<gene>
    <name evidence="2" type="ORF">RND81_13G094100</name>
</gene>
<evidence type="ECO:0000256" key="1">
    <source>
        <dbReference type="SAM" id="MobiDB-lite"/>
    </source>
</evidence>
<evidence type="ECO:0000313" key="2">
    <source>
        <dbReference type="EMBL" id="KAK9668886.1"/>
    </source>
</evidence>
<evidence type="ECO:0000313" key="3">
    <source>
        <dbReference type="Proteomes" id="UP001443914"/>
    </source>
</evidence>
<dbReference type="AlphaFoldDB" id="A0AAW1GZC6"/>
<feature type="region of interest" description="Disordered" evidence="1">
    <location>
        <begin position="35"/>
        <end position="66"/>
    </location>
</feature>